<protein>
    <submittedName>
        <fullName evidence="1">Uncharacterized protein</fullName>
    </submittedName>
</protein>
<reference evidence="1 2" key="1">
    <citation type="journal article" date="2013" name="PLoS Genet.">
        <title>Comparative genome structure, secondary metabolite, and effector coding capacity across Cochliobolus pathogens.</title>
        <authorList>
            <person name="Condon B.J."/>
            <person name="Leng Y."/>
            <person name="Wu D."/>
            <person name="Bushley K.E."/>
            <person name="Ohm R.A."/>
            <person name="Otillar R."/>
            <person name="Martin J."/>
            <person name="Schackwitz W."/>
            <person name="Grimwood J."/>
            <person name="MohdZainudin N."/>
            <person name="Xue C."/>
            <person name="Wang R."/>
            <person name="Manning V.A."/>
            <person name="Dhillon B."/>
            <person name="Tu Z.J."/>
            <person name="Steffenson B.J."/>
            <person name="Salamov A."/>
            <person name="Sun H."/>
            <person name="Lowry S."/>
            <person name="LaButti K."/>
            <person name="Han J."/>
            <person name="Copeland A."/>
            <person name="Lindquist E."/>
            <person name="Barry K."/>
            <person name="Schmutz J."/>
            <person name="Baker S.E."/>
            <person name="Ciuffetti L.M."/>
            <person name="Grigoriev I.V."/>
            <person name="Zhong S."/>
            <person name="Turgeon B.G."/>
        </authorList>
    </citation>
    <scope>NUCLEOTIDE SEQUENCE [LARGE SCALE GENOMIC DNA]</scope>
    <source>
        <strain evidence="1 2">FI3</strain>
    </source>
</reference>
<dbReference type="GeneID" id="26257884"/>
<name>W7F170_BIPV3</name>
<keyword evidence="2" id="KW-1185">Reference proteome</keyword>
<dbReference type="AlphaFoldDB" id="W7F170"/>
<dbReference type="EMBL" id="KI968691">
    <property type="protein sequence ID" value="EUN32909.1"/>
    <property type="molecule type" value="Genomic_DNA"/>
</dbReference>
<organism evidence="1 2">
    <name type="scientific">Bipolaris victoriae (strain FI3)</name>
    <name type="common">Victoria blight of oats agent</name>
    <name type="synonym">Cochliobolus victoriae</name>
    <dbReference type="NCBI Taxonomy" id="930091"/>
    <lineage>
        <taxon>Eukaryota</taxon>
        <taxon>Fungi</taxon>
        <taxon>Dikarya</taxon>
        <taxon>Ascomycota</taxon>
        <taxon>Pezizomycotina</taxon>
        <taxon>Dothideomycetes</taxon>
        <taxon>Pleosporomycetidae</taxon>
        <taxon>Pleosporales</taxon>
        <taxon>Pleosporineae</taxon>
        <taxon>Pleosporaceae</taxon>
        <taxon>Bipolaris</taxon>
    </lineage>
</organism>
<dbReference type="HOGENOM" id="CLU_2922280_0_0_1"/>
<gene>
    <name evidence="1" type="ORF">COCVIDRAFT_83103</name>
</gene>
<dbReference type="RefSeq" id="XP_014562665.1">
    <property type="nucleotide sequence ID" value="XM_014707179.1"/>
</dbReference>
<dbReference type="Proteomes" id="UP000054337">
    <property type="component" value="Unassembled WGS sequence"/>
</dbReference>
<sequence length="61" mass="6400">MCSKEASNCIGSTAASPVRLVTLGLCEVLQAGLAASSTFLSLTFSSIERPYRSKGFPWATS</sequence>
<accession>W7F170</accession>
<evidence type="ECO:0000313" key="2">
    <source>
        <dbReference type="Proteomes" id="UP000054337"/>
    </source>
</evidence>
<proteinExistence type="predicted"/>
<evidence type="ECO:0000313" key="1">
    <source>
        <dbReference type="EMBL" id="EUN32909.1"/>
    </source>
</evidence>